<proteinExistence type="predicted"/>
<dbReference type="OrthoDB" id="957735at2759"/>
<reference evidence="3 4" key="1">
    <citation type="submission" date="2020-08" db="EMBL/GenBank/DDBJ databases">
        <authorList>
            <person name="Newling K."/>
            <person name="Davey J."/>
            <person name="Forrester S."/>
        </authorList>
    </citation>
    <scope>NUCLEOTIDE SEQUENCE [LARGE SCALE GENOMIC DNA]</scope>
    <source>
        <strain evidence="4">Crithidia deanei Carvalho (ATCC PRA-265)</strain>
    </source>
</reference>
<feature type="compositionally biased region" description="Acidic residues" evidence="1">
    <location>
        <begin position="480"/>
        <end position="502"/>
    </location>
</feature>
<dbReference type="GO" id="GO:0035091">
    <property type="term" value="F:phosphatidylinositol binding"/>
    <property type="evidence" value="ECO:0007669"/>
    <property type="project" value="InterPro"/>
</dbReference>
<accession>A0A7G2C011</accession>
<evidence type="ECO:0000259" key="2">
    <source>
        <dbReference type="PROSITE" id="PS50179"/>
    </source>
</evidence>
<dbReference type="Proteomes" id="UP000515908">
    <property type="component" value="Chromosome 01"/>
</dbReference>
<dbReference type="Pfam" id="PF00790">
    <property type="entry name" value="VHS"/>
    <property type="match status" value="1"/>
</dbReference>
<feature type="region of interest" description="Disordered" evidence="1">
    <location>
        <begin position="283"/>
        <end position="345"/>
    </location>
</feature>
<keyword evidence="4" id="KW-1185">Reference proteome</keyword>
<feature type="compositionally biased region" description="Acidic residues" evidence="1">
    <location>
        <begin position="460"/>
        <end position="470"/>
    </location>
</feature>
<dbReference type="GO" id="GO:0043130">
    <property type="term" value="F:ubiquitin binding"/>
    <property type="evidence" value="ECO:0007669"/>
    <property type="project" value="InterPro"/>
</dbReference>
<dbReference type="EMBL" id="LR877145">
    <property type="protein sequence ID" value="CAD2213099.1"/>
    <property type="molecule type" value="Genomic_DNA"/>
</dbReference>
<dbReference type="CDD" id="cd03561">
    <property type="entry name" value="VHS"/>
    <property type="match status" value="1"/>
</dbReference>
<feature type="region of interest" description="Disordered" evidence="1">
    <location>
        <begin position="421"/>
        <end position="544"/>
    </location>
</feature>
<dbReference type="InterPro" id="IPR044836">
    <property type="entry name" value="TOL_plant"/>
</dbReference>
<dbReference type="GO" id="GO:0043328">
    <property type="term" value="P:protein transport to vacuole involved in ubiquitin-dependent protein catabolic process via the multivesicular body sorting pathway"/>
    <property type="evidence" value="ECO:0007669"/>
    <property type="project" value="InterPro"/>
</dbReference>
<name>A0A7G2C011_9TRYP</name>
<dbReference type="AlphaFoldDB" id="A0A7G2C011"/>
<evidence type="ECO:0000256" key="1">
    <source>
        <dbReference type="SAM" id="MobiDB-lite"/>
    </source>
</evidence>
<feature type="domain" description="VHS" evidence="2">
    <location>
        <begin position="29"/>
        <end position="145"/>
    </location>
</feature>
<dbReference type="InterPro" id="IPR002014">
    <property type="entry name" value="VHS_dom"/>
</dbReference>
<dbReference type="PROSITE" id="PS50179">
    <property type="entry name" value="VHS"/>
    <property type="match status" value="1"/>
</dbReference>
<dbReference type="Gene3D" id="1.25.40.90">
    <property type="match status" value="1"/>
</dbReference>
<gene>
    <name evidence="3" type="ORF">ADEAN_000053500</name>
</gene>
<evidence type="ECO:0000313" key="3">
    <source>
        <dbReference type="EMBL" id="CAD2213099.1"/>
    </source>
</evidence>
<dbReference type="PANTHER" id="PTHR45898">
    <property type="entry name" value="TOM1-LIKE PROTEIN"/>
    <property type="match status" value="1"/>
</dbReference>
<dbReference type="InterPro" id="IPR008942">
    <property type="entry name" value="ENTH_VHS"/>
</dbReference>
<feature type="compositionally biased region" description="Polar residues" evidence="1">
    <location>
        <begin position="283"/>
        <end position="292"/>
    </location>
</feature>
<evidence type="ECO:0000313" key="4">
    <source>
        <dbReference type="Proteomes" id="UP000515908"/>
    </source>
</evidence>
<dbReference type="VEuPathDB" id="TriTrypDB:ADEAN_000053500"/>
<organism evidence="3 4">
    <name type="scientific">Angomonas deanei</name>
    <dbReference type="NCBI Taxonomy" id="59799"/>
    <lineage>
        <taxon>Eukaryota</taxon>
        <taxon>Discoba</taxon>
        <taxon>Euglenozoa</taxon>
        <taxon>Kinetoplastea</taxon>
        <taxon>Metakinetoplastina</taxon>
        <taxon>Trypanosomatida</taxon>
        <taxon>Trypanosomatidae</taxon>
        <taxon>Strigomonadinae</taxon>
        <taxon>Angomonas</taxon>
    </lineage>
</organism>
<sequence>MIHLSFFEEVKDKAARLIPTAYMEIVEECTAPNLSVPTYDHVNFLCKSVNKNPDCIVDVVRALRRRVVDDNPSVQYLTVLLLESMIKSCHPPFHVEVASQKGMLRDLELLASDPPKISTGMRAREAALALILNLSVWFAGHPDPRCHILATMANDVRVLSGPNAFTGVTPDTNTRIITENFNPGPPGQRATKKPAERRPLVDAICINLPTDEMISGMLDACVAFSEYLQNAGTLPDGTVRPDEVIVGFQDKIRQDHEYISILLSSNLKVDRDVLRSISDSQSAVLASMSTTKGEAKKEQVHMEAAPQPPQATTEPTAPPPAATKTANTTVDDLFGGPQSNPPPMTKMDPTPDEIFDSVAHTQQRDRTASLDVNTDTFSPSNSVVVPVDTPSVVENFRAENAAAAAAVPAVAPPAPVEHFDPFADPIPAVDSVPEMANPSSSPVVEEAQPEPSFSPREGGEREEEVVEEPAAENPAPAAEPVEEAPEEPEAAAEEVKEEEDPFGEPVVVTPEKAKEESEATPAAAPAPAADDDDDFDAFLNGRSP</sequence>
<protein>
    <submittedName>
        <fullName evidence="3">VHS domain containing protein, putative</fullName>
    </submittedName>
</protein>
<dbReference type="SUPFAM" id="SSF48464">
    <property type="entry name" value="ENTH/VHS domain"/>
    <property type="match status" value="1"/>
</dbReference>
<dbReference type="PANTHER" id="PTHR45898:SF4">
    <property type="entry name" value="TARGET OF MYB PROTEIN 1"/>
    <property type="match status" value="1"/>
</dbReference>